<evidence type="ECO:0000313" key="3">
    <source>
        <dbReference type="Proteomes" id="UP000693946"/>
    </source>
</evidence>
<keyword evidence="3" id="KW-1185">Reference proteome</keyword>
<reference evidence="2 3" key="1">
    <citation type="journal article" date="2021" name="Sci. Rep.">
        <title>Chromosome anchoring in Senegalese sole (Solea senegalensis) reveals sex-associated markers and genome rearrangements in flatfish.</title>
        <authorList>
            <person name="Guerrero-Cozar I."/>
            <person name="Gomez-Garrido J."/>
            <person name="Berbel C."/>
            <person name="Martinez-Blanch J.F."/>
            <person name="Alioto T."/>
            <person name="Claros M.G."/>
            <person name="Gagnaire P.A."/>
            <person name="Manchado M."/>
        </authorList>
    </citation>
    <scope>NUCLEOTIDE SEQUENCE [LARGE SCALE GENOMIC DNA]</scope>
    <source>
        <strain evidence="2">Sse05_10M</strain>
    </source>
</reference>
<gene>
    <name evidence="2" type="ORF">JOB18_023258</name>
</gene>
<proteinExistence type="predicted"/>
<dbReference type="Proteomes" id="UP000693946">
    <property type="component" value="Linkage Group LG2"/>
</dbReference>
<protein>
    <submittedName>
        <fullName evidence="2">Uncharacterized protein</fullName>
    </submittedName>
</protein>
<name>A0AAV6RAU1_SOLSE</name>
<evidence type="ECO:0000256" key="1">
    <source>
        <dbReference type="SAM" id="MobiDB-lite"/>
    </source>
</evidence>
<organism evidence="2 3">
    <name type="scientific">Solea senegalensis</name>
    <name type="common">Senegalese sole</name>
    <dbReference type="NCBI Taxonomy" id="28829"/>
    <lineage>
        <taxon>Eukaryota</taxon>
        <taxon>Metazoa</taxon>
        <taxon>Chordata</taxon>
        <taxon>Craniata</taxon>
        <taxon>Vertebrata</taxon>
        <taxon>Euteleostomi</taxon>
        <taxon>Actinopterygii</taxon>
        <taxon>Neopterygii</taxon>
        <taxon>Teleostei</taxon>
        <taxon>Neoteleostei</taxon>
        <taxon>Acanthomorphata</taxon>
        <taxon>Carangaria</taxon>
        <taxon>Pleuronectiformes</taxon>
        <taxon>Pleuronectoidei</taxon>
        <taxon>Soleidae</taxon>
        <taxon>Solea</taxon>
    </lineage>
</organism>
<accession>A0AAV6RAU1</accession>
<dbReference type="PANTHER" id="PTHR31025">
    <property type="entry name" value="SI:CH211-196P9.1-RELATED"/>
    <property type="match status" value="1"/>
</dbReference>
<comment type="caution">
    <text evidence="2">The sequence shown here is derived from an EMBL/GenBank/DDBJ whole genome shotgun (WGS) entry which is preliminary data.</text>
</comment>
<dbReference type="PANTHER" id="PTHR31025:SF25">
    <property type="entry name" value="ZINC FINGER (C2H2)-60"/>
    <property type="match status" value="1"/>
</dbReference>
<feature type="region of interest" description="Disordered" evidence="1">
    <location>
        <begin position="126"/>
        <end position="155"/>
    </location>
</feature>
<sequence>MRTVQQDWRCRSGRYRITELGVARTTVISQFCLPKTVIMSAPTQLRVVIEETQVYKLTLPDGIPSTVDELLAAAQNHFQLEGSYTVMHMDKDFDNQFFTLTSTDVVNDKDTIKLVQTEPSVILTLTSVSEPSSSSTPVPLDQSPQDESSSASSSDTIILQPSAEYRSEPWPTNFVIPIFSYGVEMILEAGNQAYERDGSLLQDPSIYSDILEKLAEAIYHYQAYPSALQQLEVVEALLSKHPCLREPGTSYSGTYGWQNRLKMKMANYRSKLKRRNVPCPELHINSLKRKAPGERHPAKKCKKPKRAEVNFLPPHPSGETNDSLERDRQELLNEVKKKNNAKLISEKMANTFSYRRLEVVSDSPAAADFKDRWPALFCEAEIKEEFRRVTTIPLEQTFMHKLDEYTPKLITLMKAKGGAVGIKMRPLLDRLSQKQSIEMRRETVIRSLILYLGEKEEELFEDCLEDSRSDVSNHILKILVVHGADEDPIDVSILVEGHEILPGCNKEKNVTSCMDPC</sequence>
<dbReference type="EMBL" id="JAGKHQ010000012">
    <property type="protein sequence ID" value="KAG7502612.1"/>
    <property type="molecule type" value="Genomic_DNA"/>
</dbReference>
<dbReference type="AlphaFoldDB" id="A0AAV6RAU1"/>
<feature type="compositionally biased region" description="Low complexity" evidence="1">
    <location>
        <begin position="126"/>
        <end position="140"/>
    </location>
</feature>
<evidence type="ECO:0000313" key="2">
    <source>
        <dbReference type="EMBL" id="KAG7502612.1"/>
    </source>
</evidence>